<protein>
    <recommendedName>
        <fullName evidence="4">glyceraldehyde-3-phosphate dehydrogenase (phosphorylating)</fullName>
        <ecNumber evidence="4">1.2.1.12</ecNumber>
    </recommendedName>
</protein>
<keyword evidence="5" id="KW-0560">Oxidoreductase</keyword>
<dbReference type="GO" id="GO:0004365">
    <property type="term" value="F:glyceraldehyde-3-phosphate dehydrogenase (NAD+) (phosphorylating) activity"/>
    <property type="evidence" value="ECO:0007669"/>
    <property type="project" value="UniProtKB-EC"/>
</dbReference>
<reference evidence="11" key="1">
    <citation type="submission" date="2011-05" db="EMBL/GenBank/DDBJ databases">
        <title>The genome sequence of Vittaforma corneae strain ATCC 50505.</title>
        <authorList>
            <consortium name="The Broad Institute Genome Sequencing Platform"/>
            <person name="Cuomo C."/>
            <person name="Didier E."/>
            <person name="Bowers L."/>
            <person name="Young S.K."/>
            <person name="Zeng Q."/>
            <person name="Gargeya S."/>
            <person name="Fitzgerald M."/>
            <person name="Haas B."/>
            <person name="Abouelleil A."/>
            <person name="Alvarado L."/>
            <person name="Arachchi H.M."/>
            <person name="Berlin A."/>
            <person name="Chapman S.B."/>
            <person name="Gearin G."/>
            <person name="Goldberg J."/>
            <person name="Griggs A."/>
            <person name="Gujja S."/>
            <person name="Hansen M."/>
            <person name="Heiman D."/>
            <person name="Howarth C."/>
            <person name="Larimer J."/>
            <person name="Lui A."/>
            <person name="MacDonald P.J.P."/>
            <person name="McCowen C."/>
            <person name="Montmayeur A."/>
            <person name="Murphy C."/>
            <person name="Neiman D."/>
            <person name="Pearson M."/>
            <person name="Priest M."/>
            <person name="Roberts A."/>
            <person name="Saif S."/>
            <person name="Shea T."/>
            <person name="Sisk P."/>
            <person name="Stolte C."/>
            <person name="Sykes S."/>
            <person name="Wortman J."/>
            <person name="Nusbaum C."/>
            <person name="Birren B."/>
        </authorList>
    </citation>
    <scope>NUCLEOTIDE SEQUENCE [LARGE SCALE GENOMIC DNA]</scope>
    <source>
        <strain evidence="11">ATCC 50505</strain>
    </source>
</reference>
<feature type="domain" description="Glyceraldehyde 3-phosphate dehydrogenase NAD(P) binding" evidence="9">
    <location>
        <begin position="1"/>
        <end position="143"/>
    </location>
</feature>
<dbReference type="EMBL" id="JH370136">
    <property type="protein sequence ID" value="ELA41977.1"/>
    <property type="molecule type" value="Genomic_DNA"/>
</dbReference>
<sequence length="235" mass="25905">MIVGINGFGRIGKQVYRILVKNGVNVALVNDPFVDIKYFYYLAKFDSVYGTLEDIQQRQKSVIAHGIETFLSNESEPENINWPKYNVNYVIECSGKFTTHLKCSKHNCERVILSCPSSDIPTFVFGVNHELISNERVISAASCTTNCLAPIVKVLNDRFGIVEGLVTTVHSLTGSQKTVDSKGSKWRSSRGCMNIIPATTGATMATEMVIPEIKGRITGSAYRVPVSDVSVVDFV</sequence>
<organism evidence="10 11">
    <name type="scientific">Vittaforma corneae (strain ATCC 50505)</name>
    <name type="common">Microsporidian parasite</name>
    <name type="synonym">Nosema corneum</name>
    <dbReference type="NCBI Taxonomy" id="993615"/>
    <lineage>
        <taxon>Eukaryota</taxon>
        <taxon>Fungi</taxon>
        <taxon>Fungi incertae sedis</taxon>
        <taxon>Microsporidia</taxon>
        <taxon>Nosematidae</taxon>
        <taxon>Vittaforma</taxon>
    </lineage>
</organism>
<dbReference type="RefSeq" id="XP_007604441.1">
    <property type="nucleotide sequence ID" value="XM_007604379.1"/>
</dbReference>
<dbReference type="SUPFAM" id="SSF51735">
    <property type="entry name" value="NAD(P)-binding Rossmann-fold domains"/>
    <property type="match status" value="1"/>
</dbReference>
<keyword evidence="7" id="KW-0324">Glycolysis</keyword>
<dbReference type="GeneID" id="19881706"/>
<dbReference type="PRINTS" id="PR00078">
    <property type="entry name" value="G3PDHDRGNASE"/>
</dbReference>
<dbReference type="Pfam" id="PF00044">
    <property type="entry name" value="Gp_dh_N"/>
    <property type="match status" value="1"/>
</dbReference>
<gene>
    <name evidence="10" type="ORF">VICG_00994</name>
</gene>
<dbReference type="VEuPathDB" id="MicrosporidiaDB:VICG_00994"/>
<dbReference type="GO" id="GO:0005829">
    <property type="term" value="C:cytosol"/>
    <property type="evidence" value="ECO:0007669"/>
    <property type="project" value="TreeGrafter"/>
</dbReference>
<dbReference type="PANTHER" id="PTHR10836">
    <property type="entry name" value="GLYCERALDEHYDE 3-PHOSPHATE DEHYDROGENASE"/>
    <property type="match status" value="1"/>
</dbReference>
<accession>L2GNS7</accession>
<comment type="pathway">
    <text evidence="1">Carbohydrate degradation; glycolysis; pyruvate from D-glyceraldehyde 3-phosphate: step 1/5.</text>
</comment>
<dbReference type="Gene3D" id="3.30.360.10">
    <property type="entry name" value="Dihydrodipicolinate Reductase, domain 2"/>
    <property type="match status" value="1"/>
</dbReference>
<dbReference type="SUPFAM" id="SSF55347">
    <property type="entry name" value="Glyceraldehyde-3-phosphate dehydrogenase-like, C-terminal domain"/>
    <property type="match status" value="1"/>
</dbReference>
<dbReference type="InParanoid" id="L2GNS7"/>
<comment type="subunit">
    <text evidence="3">Homotetramer.</text>
</comment>
<evidence type="ECO:0000256" key="1">
    <source>
        <dbReference type="ARBA" id="ARBA00004869"/>
    </source>
</evidence>
<keyword evidence="11" id="KW-1185">Reference proteome</keyword>
<evidence type="ECO:0000256" key="6">
    <source>
        <dbReference type="ARBA" id="ARBA00023027"/>
    </source>
</evidence>
<dbReference type="Proteomes" id="UP000011082">
    <property type="component" value="Unassembled WGS sequence"/>
</dbReference>
<dbReference type="FunCoup" id="L2GNS7">
    <property type="interactions" value="78"/>
</dbReference>
<evidence type="ECO:0000256" key="7">
    <source>
        <dbReference type="ARBA" id="ARBA00023152"/>
    </source>
</evidence>
<dbReference type="STRING" id="993615.L2GNS7"/>
<comment type="similarity">
    <text evidence="2 8">Belongs to the glyceraldehyde-3-phosphate dehydrogenase family.</text>
</comment>
<evidence type="ECO:0000256" key="4">
    <source>
        <dbReference type="ARBA" id="ARBA00013119"/>
    </source>
</evidence>
<evidence type="ECO:0000313" key="10">
    <source>
        <dbReference type="EMBL" id="ELA41977.1"/>
    </source>
</evidence>
<dbReference type="OrthoDB" id="1152826at2759"/>
<dbReference type="SMART" id="SM00846">
    <property type="entry name" value="Gp_dh_N"/>
    <property type="match status" value="1"/>
</dbReference>
<evidence type="ECO:0000256" key="8">
    <source>
        <dbReference type="RuleBase" id="RU000397"/>
    </source>
</evidence>
<proteinExistence type="inferred from homology"/>
<keyword evidence="6" id="KW-0520">NAD</keyword>
<dbReference type="InterPro" id="IPR020831">
    <property type="entry name" value="GlycerAld/Erythrose_P_DH"/>
</dbReference>
<dbReference type="Gene3D" id="3.40.50.720">
    <property type="entry name" value="NAD(P)-binding Rossmann-like Domain"/>
    <property type="match status" value="1"/>
</dbReference>
<dbReference type="InterPro" id="IPR036291">
    <property type="entry name" value="NAD(P)-bd_dom_sf"/>
</dbReference>
<dbReference type="GO" id="GO:0006096">
    <property type="term" value="P:glycolytic process"/>
    <property type="evidence" value="ECO:0007669"/>
    <property type="project" value="UniProtKB-UniPathway"/>
</dbReference>
<dbReference type="HOGENOM" id="CLU_030140_0_1_1"/>
<dbReference type="UniPathway" id="UPA00109">
    <property type="reaction ID" value="UER00184"/>
</dbReference>
<dbReference type="AlphaFoldDB" id="L2GNS7"/>
<dbReference type="PANTHER" id="PTHR10836:SF76">
    <property type="entry name" value="GLYCERALDEHYDE-3-PHOSPHATE DEHYDROGENASE-RELATED"/>
    <property type="match status" value="1"/>
</dbReference>
<evidence type="ECO:0000259" key="9">
    <source>
        <dbReference type="SMART" id="SM00846"/>
    </source>
</evidence>
<evidence type="ECO:0000313" key="11">
    <source>
        <dbReference type="Proteomes" id="UP000011082"/>
    </source>
</evidence>
<dbReference type="OMA" id="TCQMIRL"/>
<dbReference type="InterPro" id="IPR020828">
    <property type="entry name" value="GlycerAld_3-P_DH_NAD(P)-bd"/>
</dbReference>
<dbReference type="GO" id="GO:0051287">
    <property type="term" value="F:NAD binding"/>
    <property type="evidence" value="ECO:0007669"/>
    <property type="project" value="InterPro"/>
</dbReference>
<evidence type="ECO:0000256" key="5">
    <source>
        <dbReference type="ARBA" id="ARBA00023002"/>
    </source>
</evidence>
<evidence type="ECO:0000256" key="3">
    <source>
        <dbReference type="ARBA" id="ARBA00011881"/>
    </source>
</evidence>
<name>L2GNS7_VITCO</name>
<dbReference type="InterPro" id="IPR020829">
    <property type="entry name" value="GlycerAld_3-P_DH_cat"/>
</dbReference>
<dbReference type="PROSITE" id="PS00071">
    <property type="entry name" value="GAPDH"/>
    <property type="match status" value="1"/>
</dbReference>
<evidence type="ECO:0000256" key="2">
    <source>
        <dbReference type="ARBA" id="ARBA00007406"/>
    </source>
</evidence>
<dbReference type="EC" id="1.2.1.12" evidence="4"/>
<dbReference type="Pfam" id="PF02800">
    <property type="entry name" value="Gp_dh_C"/>
    <property type="match status" value="1"/>
</dbReference>
<dbReference type="InterPro" id="IPR020830">
    <property type="entry name" value="GlycerAld_3-P_DH_AS"/>
</dbReference>